<evidence type="ECO:0000256" key="1">
    <source>
        <dbReference type="SAM" id="MobiDB-lite"/>
    </source>
</evidence>
<dbReference type="AlphaFoldDB" id="A0A068WUU0"/>
<feature type="transmembrane region" description="Helical" evidence="2">
    <location>
        <begin position="124"/>
        <end position="145"/>
    </location>
</feature>
<dbReference type="WBParaSite" id="EgrG_000043900">
    <property type="protein sequence ID" value="EgrG_000043900"/>
    <property type="gene ID" value="EgrG_000043900"/>
</dbReference>
<dbReference type="Gene3D" id="3.40.190.10">
    <property type="entry name" value="Periplasmic binding protein-like II"/>
    <property type="match status" value="2"/>
</dbReference>
<keyword evidence="2" id="KW-1133">Transmembrane helix</keyword>
<feature type="region of interest" description="Disordered" evidence="1">
    <location>
        <begin position="201"/>
        <end position="241"/>
    </location>
</feature>
<reference evidence="3 4" key="1">
    <citation type="journal article" date="2013" name="Nature">
        <title>The genomes of four tapeworm species reveal adaptations to parasitism.</title>
        <authorList>
            <person name="Tsai I.J."/>
            <person name="Zarowiecki M."/>
            <person name="Holroyd N."/>
            <person name="Garciarrubio A."/>
            <person name="Sanchez-Flores A."/>
            <person name="Brooks K.L."/>
            <person name="Tracey A."/>
            <person name="Bobes R.J."/>
            <person name="Fragoso G."/>
            <person name="Sciutto E."/>
            <person name="Aslett M."/>
            <person name="Beasley H."/>
            <person name="Bennett H.M."/>
            <person name="Cai J."/>
            <person name="Camicia F."/>
            <person name="Clark R."/>
            <person name="Cucher M."/>
            <person name="De Silva N."/>
            <person name="Day T.A."/>
            <person name="Deplazes P."/>
            <person name="Estrada K."/>
            <person name="Fernandez C."/>
            <person name="Holland P.W."/>
            <person name="Hou J."/>
            <person name="Hu S."/>
            <person name="Huckvale T."/>
            <person name="Hung S.S."/>
            <person name="Kamenetzky L."/>
            <person name="Keane J.A."/>
            <person name="Kiss F."/>
            <person name="Koziol U."/>
            <person name="Lambert O."/>
            <person name="Liu K."/>
            <person name="Luo X."/>
            <person name="Luo Y."/>
            <person name="Macchiaroli N."/>
            <person name="Nichol S."/>
            <person name="Paps J."/>
            <person name="Parkinson J."/>
            <person name="Pouchkina-Stantcheva N."/>
            <person name="Riddiford N."/>
            <person name="Rosenzvit M."/>
            <person name="Salinas G."/>
            <person name="Wasmuth J.D."/>
            <person name="Zamanian M."/>
            <person name="Zheng Y."/>
            <person name="Cai X."/>
            <person name="Soberon X."/>
            <person name="Olson P.D."/>
            <person name="Laclette J.P."/>
            <person name="Brehm K."/>
            <person name="Berriman M."/>
            <person name="Garciarrubio A."/>
            <person name="Bobes R.J."/>
            <person name="Fragoso G."/>
            <person name="Sanchez-Flores A."/>
            <person name="Estrada K."/>
            <person name="Cevallos M.A."/>
            <person name="Morett E."/>
            <person name="Gonzalez V."/>
            <person name="Portillo T."/>
            <person name="Ochoa-Leyva A."/>
            <person name="Jose M.V."/>
            <person name="Sciutto E."/>
            <person name="Landa A."/>
            <person name="Jimenez L."/>
            <person name="Valdes V."/>
            <person name="Carrero J.C."/>
            <person name="Larralde C."/>
            <person name="Morales-Montor J."/>
            <person name="Limon-Lason J."/>
            <person name="Soberon X."/>
            <person name="Laclette J.P."/>
        </authorList>
    </citation>
    <scope>NUCLEOTIDE SEQUENCE [LARGE SCALE GENOMIC DNA]</scope>
</reference>
<gene>
    <name evidence="3" type="ORF">EgrG_000043900</name>
</gene>
<dbReference type="InterPro" id="IPR015683">
    <property type="entry name" value="Ionotropic_Glu_rcpt"/>
</dbReference>
<keyword evidence="2" id="KW-0472">Membrane</keyword>
<accession>A0A068WUU0</accession>
<dbReference type="SUPFAM" id="SSF53850">
    <property type="entry name" value="Periplasmic binding protein-like II"/>
    <property type="match status" value="1"/>
</dbReference>
<reference evidence="5" key="3">
    <citation type="submission" date="2020-10" db="UniProtKB">
        <authorList>
            <consortium name="WormBaseParasite"/>
        </authorList>
    </citation>
    <scope>IDENTIFICATION</scope>
</reference>
<keyword evidence="3" id="KW-0675">Receptor</keyword>
<evidence type="ECO:0000313" key="3">
    <source>
        <dbReference type="EMBL" id="CDS23917.1"/>
    </source>
</evidence>
<dbReference type="EMBL" id="LK028595">
    <property type="protein sequence ID" value="CDS23917.1"/>
    <property type="molecule type" value="Genomic_DNA"/>
</dbReference>
<evidence type="ECO:0000256" key="2">
    <source>
        <dbReference type="SAM" id="Phobius"/>
    </source>
</evidence>
<feature type="compositionally biased region" description="Acidic residues" evidence="1">
    <location>
        <begin position="201"/>
        <end position="217"/>
    </location>
</feature>
<dbReference type="PANTHER" id="PTHR18966">
    <property type="entry name" value="IONOTROPIC GLUTAMATE RECEPTOR"/>
    <property type="match status" value="1"/>
</dbReference>
<proteinExistence type="predicted"/>
<evidence type="ECO:0000313" key="4">
    <source>
        <dbReference type="Proteomes" id="UP000492820"/>
    </source>
</evidence>
<dbReference type="OrthoDB" id="6260601at2759"/>
<keyword evidence="2" id="KW-0812">Transmembrane</keyword>
<organism evidence="3">
    <name type="scientific">Echinococcus granulosus</name>
    <name type="common">Hydatid tapeworm</name>
    <dbReference type="NCBI Taxonomy" id="6210"/>
    <lineage>
        <taxon>Eukaryota</taxon>
        <taxon>Metazoa</taxon>
        <taxon>Spiralia</taxon>
        <taxon>Lophotrochozoa</taxon>
        <taxon>Platyhelminthes</taxon>
        <taxon>Cestoda</taxon>
        <taxon>Eucestoda</taxon>
        <taxon>Cyclophyllidea</taxon>
        <taxon>Taeniidae</taxon>
        <taxon>Echinococcus</taxon>
        <taxon>Echinococcus granulosus group</taxon>
    </lineage>
</organism>
<protein>
    <submittedName>
        <fullName evidence="3 5">Glutamate receptor 4</fullName>
    </submittedName>
</protein>
<evidence type="ECO:0000313" key="5">
    <source>
        <dbReference type="WBParaSite" id="EgrG_000043900"/>
    </source>
</evidence>
<name>A0A068WUU0_ECHGR</name>
<reference evidence="3" key="2">
    <citation type="submission" date="2014-06" db="EMBL/GenBank/DDBJ databases">
        <authorList>
            <person name="Aslett M."/>
        </authorList>
    </citation>
    <scope>NUCLEOTIDE SEQUENCE</scope>
</reference>
<dbReference type="Proteomes" id="UP000492820">
    <property type="component" value="Unassembled WGS sequence"/>
</dbReference>
<sequence>MEANPEALAPTVKAGVERVINSNKDYAFILESTMNEYFNQRRPCTTIKVGPNLDSGKGYGVATPPGSDLRDRLNLAVLELKEMDWIAQLYRLWWEERGECGKMDKSADKTSATSSLGLDSVYGLFYLLAGALVIGIFLAILEFIYRCAVNAKRTRRRFTEVFYEMLCQAIGKSEPHLGIPLMLYQPSVAKKAGRLDFYQDGEGEEVEEGEAGEEEGGDGGTMLSPPSPPPPSQGSRIETSYLNTVKWRTRRDAVPERIDYCL</sequence>